<dbReference type="PANTHER" id="PTHR33332">
    <property type="entry name" value="REVERSE TRANSCRIPTASE DOMAIN-CONTAINING PROTEIN"/>
    <property type="match status" value="1"/>
</dbReference>
<name>A0ABC9VVH1_GRUJA</name>
<accession>A0ABC9VVH1</accession>
<keyword evidence="3" id="KW-1185">Reference proteome</keyword>
<dbReference type="EMBL" id="BAAFJT010000001">
    <property type="protein sequence ID" value="GAB0177091.1"/>
    <property type="molecule type" value="Genomic_DNA"/>
</dbReference>
<dbReference type="Pfam" id="PF00078">
    <property type="entry name" value="RVT_1"/>
    <property type="match status" value="1"/>
</dbReference>
<reference evidence="2 3" key="1">
    <citation type="submission" date="2024-06" db="EMBL/GenBank/DDBJ databases">
        <title>The draft genome of Grus japonensis, version 3.</title>
        <authorList>
            <person name="Nabeshima K."/>
            <person name="Suzuki S."/>
            <person name="Onuma M."/>
        </authorList>
    </citation>
    <scope>NUCLEOTIDE SEQUENCE [LARGE SCALE GENOMIC DNA]</scope>
    <source>
        <strain evidence="2 3">451A</strain>
    </source>
</reference>
<gene>
    <name evidence="2" type="ORF">GRJ2_000174300</name>
</gene>
<comment type="caution">
    <text evidence="2">The sequence shown here is derived from an EMBL/GenBank/DDBJ whole genome shotgun (WGS) entry which is preliminary data.</text>
</comment>
<evidence type="ECO:0000259" key="1">
    <source>
        <dbReference type="Pfam" id="PF00078"/>
    </source>
</evidence>
<dbReference type="InterPro" id="IPR000477">
    <property type="entry name" value="RT_dom"/>
</dbReference>
<sequence>MKLVKGLEHKSYEKQLRELGLFSLEKRRLRGDLIVLYNYLKGVCDELKPITPCPVTTPPDKQSLTIFPVGPFSILLEKLGVHGLDGHTLHWVNNRMDGQAQRVLLSGTKSSWWLVTNGVPQGLVSGPVLINIFINDLDEGIKCTLSKFADTKLGKFVDLFEDRKALQGDLDRLDQWAKANCMTFNKAQCWVLHLGHNNPM</sequence>
<dbReference type="Proteomes" id="UP001623348">
    <property type="component" value="Unassembled WGS sequence"/>
</dbReference>
<protein>
    <recommendedName>
        <fullName evidence="1">Reverse transcriptase domain-containing protein</fullName>
    </recommendedName>
</protein>
<organism evidence="2 3">
    <name type="scientific">Grus japonensis</name>
    <name type="common">Japanese crane</name>
    <name type="synonym">Red-crowned crane</name>
    <dbReference type="NCBI Taxonomy" id="30415"/>
    <lineage>
        <taxon>Eukaryota</taxon>
        <taxon>Metazoa</taxon>
        <taxon>Chordata</taxon>
        <taxon>Craniata</taxon>
        <taxon>Vertebrata</taxon>
        <taxon>Euteleostomi</taxon>
        <taxon>Archelosauria</taxon>
        <taxon>Archosauria</taxon>
        <taxon>Dinosauria</taxon>
        <taxon>Saurischia</taxon>
        <taxon>Theropoda</taxon>
        <taxon>Coelurosauria</taxon>
        <taxon>Aves</taxon>
        <taxon>Neognathae</taxon>
        <taxon>Neoaves</taxon>
        <taxon>Gruiformes</taxon>
        <taxon>Gruidae</taxon>
        <taxon>Grus</taxon>
    </lineage>
</organism>
<feature type="domain" description="Reverse transcriptase" evidence="1">
    <location>
        <begin position="76"/>
        <end position="189"/>
    </location>
</feature>
<evidence type="ECO:0000313" key="3">
    <source>
        <dbReference type="Proteomes" id="UP001623348"/>
    </source>
</evidence>
<evidence type="ECO:0000313" key="2">
    <source>
        <dbReference type="EMBL" id="GAB0177091.1"/>
    </source>
</evidence>
<proteinExistence type="predicted"/>
<dbReference type="AlphaFoldDB" id="A0ABC9VVH1"/>